<evidence type="ECO:0000256" key="5">
    <source>
        <dbReference type="SAM" id="Phobius"/>
    </source>
</evidence>
<dbReference type="Ensembl" id="ENSVKKT00000013793.1">
    <property type="protein sequence ID" value="ENSVKKP00000013469.1"/>
    <property type="gene ID" value="ENSVKKG00000009285.1"/>
</dbReference>
<reference evidence="8" key="1">
    <citation type="submission" date="2025-08" db="UniProtKB">
        <authorList>
            <consortium name="Ensembl"/>
        </authorList>
    </citation>
    <scope>IDENTIFICATION</scope>
</reference>
<evidence type="ECO:0000313" key="8">
    <source>
        <dbReference type="Ensembl" id="ENSVKKP00000013469.1"/>
    </source>
</evidence>
<feature type="domain" description="E3 ubiquitin-protein ligase DCST1-like C-terminal" evidence="7">
    <location>
        <begin position="604"/>
        <end position="646"/>
    </location>
</feature>
<keyword evidence="3 5" id="KW-1133">Transmembrane helix</keyword>
<evidence type="ECO:0000256" key="4">
    <source>
        <dbReference type="ARBA" id="ARBA00023136"/>
    </source>
</evidence>
<evidence type="ECO:0000256" key="3">
    <source>
        <dbReference type="ARBA" id="ARBA00022989"/>
    </source>
</evidence>
<dbReference type="PANTHER" id="PTHR21041">
    <property type="entry name" value="DENDRITIC CELL-SPECIFIC TRANSMEMBRANE PROTEIN"/>
    <property type="match status" value="1"/>
</dbReference>
<protein>
    <submittedName>
        <fullName evidence="8">DC-STAMP domain containing 1</fullName>
    </submittedName>
</protein>
<feature type="transmembrane region" description="Helical" evidence="5">
    <location>
        <begin position="336"/>
        <end position="355"/>
    </location>
</feature>
<dbReference type="InterPro" id="IPR058842">
    <property type="entry name" value="DCST1_C"/>
</dbReference>
<dbReference type="AlphaFoldDB" id="A0A8D2KWZ5"/>
<keyword evidence="2 5" id="KW-0812">Transmembrane</keyword>
<feature type="domain" description="Dendritic cell-specific transmembrane protein-like" evidence="6">
    <location>
        <begin position="365"/>
        <end position="557"/>
    </location>
</feature>
<name>A0A8D2KWZ5_VARKO</name>
<evidence type="ECO:0000259" key="7">
    <source>
        <dbReference type="Pfam" id="PF26037"/>
    </source>
</evidence>
<evidence type="ECO:0000256" key="1">
    <source>
        <dbReference type="ARBA" id="ARBA00004141"/>
    </source>
</evidence>
<feature type="transmembrane region" description="Helical" evidence="5">
    <location>
        <begin position="512"/>
        <end position="534"/>
    </location>
</feature>
<comment type="subcellular location">
    <subcellularLocation>
        <location evidence="1">Membrane</location>
        <topology evidence="1">Multi-pass membrane protein</topology>
    </subcellularLocation>
</comment>
<dbReference type="Proteomes" id="UP000694545">
    <property type="component" value="Unplaced"/>
</dbReference>
<feature type="transmembrane region" description="Helical" evidence="5">
    <location>
        <begin position="422"/>
        <end position="446"/>
    </location>
</feature>
<keyword evidence="4 5" id="KW-0472">Membrane</keyword>
<dbReference type="PANTHER" id="PTHR21041:SF17">
    <property type="entry name" value="E3 UBIQUITIN-PROTEIN LIGASE DCST1"/>
    <property type="match status" value="1"/>
</dbReference>
<organism evidence="8 9">
    <name type="scientific">Varanus komodoensis</name>
    <name type="common">Komodo dragon</name>
    <dbReference type="NCBI Taxonomy" id="61221"/>
    <lineage>
        <taxon>Eukaryota</taxon>
        <taxon>Metazoa</taxon>
        <taxon>Chordata</taxon>
        <taxon>Craniata</taxon>
        <taxon>Vertebrata</taxon>
        <taxon>Euteleostomi</taxon>
        <taxon>Lepidosauria</taxon>
        <taxon>Squamata</taxon>
        <taxon>Bifurcata</taxon>
        <taxon>Unidentata</taxon>
        <taxon>Episquamata</taxon>
        <taxon>Toxicofera</taxon>
        <taxon>Anguimorpha</taxon>
        <taxon>Paleoanguimorpha</taxon>
        <taxon>Varanoidea</taxon>
        <taxon>Varanidae</taxon>
        <taxon>Varanus</taxon>
    </lineage>
</organism>
<dbReference type="Pfam" id="PF07782">
    <property type="entry name" value="DC_STAMP"/>
    <property type="match status" value="1"/>
</dbReference>
<accession>A0A8D2KWZ5</accession>
<reference evidence="8" key="2">
    <citation type="submission" date="2025-09" db="UniProtKB">
        <authorList>
            <consortium name="Ensembl"/>
        </authorList>
    </citation>
    <scope>IDENTIFICATION</scope>
</reference>
<keyword evidence="9" id="KW-1185">Reference proteome</keyword>
<dbReference type="OMA" id="EHEVRFN"/>
<evidence type="ECO:0000259" key="6">
    <source>
        <dbReference type="Pfam" id="PF07782"/>
    </source>
</evidence>
<proteinExistence type="predicted"/>
<evidence type="ECO:0000313" key="9">
    <source>
        <dbReference type="Proteomes" id="UP000694545"/>
    </source>
</evidence>
<dbReference type="InterPro" id="IPR012858">
    <property type="entry name" value="DC_STAMP-like"/>
</dbReference>
<dbReference type="InterPro" id="IPR051856">
    <property type="entry name" value="CSR-E3_Ligase_Protein"/>
</dbReference>
<sequence length="664" mass="76100">MAFCGCLPGRKLYFKRCFENYSLWPLRLRPGLTPPCFSGLSFLLIFPMTITEEHKIELMYSMAGVAALGWATSPHFRCASLMVIPKFLGKEGRIYILTYVLAAVYDGPVANIRHNLGEVVKSISCTVELQIENAKRSWKASLAPLRKILKDMVRSGEKLKSETQVVSGSFSELNNQVASQAGYDVRLVREAVGRASPSTQEVYEAKTRLRCAYIIDQAIARCRSWFDTKHRSCLRTIAVPLLNHLLCIPMKFTFLCIMHVWCRDKIPVEGNFGQTYDRVNSSVDSLNQDFTARVVFTEEHQSMLVGADLSSHKHLVDDVNEQLVEHGARLGTAMSVLRVLLSCTFVLIFASAFSYTNRYNQDIRFDNLYISRYFRQIDARRRKQVGSKRTLLPLRRAEQSSVIDPSHVAFQPAETKNVMLELLGCMPALIFLTIACTLDFLLYTIFSTIRHHSFVEYSFHSSHHLEVKVGGKTMMARLLRSTIGALNTSSEMLMEANNIQCLPEARGMNQDQYLHCAIPLGVLLLLCFAQVYVFRLRRVIAAFYFPKREKKRVLFLYNEMLRQRVAFITVQRKRIILRAQQHKRLPFLDRLGHWLPFLQRFLRRRCILCRLPESHNSRLCPNPDCGSLYCKPCWQDMGRICYACSPDQPLSDEESSDEQAGYAD</sequence>
<dbReference type="GO" id="GO:0016020">
    <property type="term" value="C:membrane"/>
    <property type="evidence" value="ECO:0007669"/>
    <property type="project" value="UniProtKB-SubCell"/>
</dbReference>
<dbReference type="Pfam" id="PF26037">
    <property type="entry name" value="zf-RING_DCST1_C"/>
    <property type="match status" value="1"/>
</dbReference>
<evidence type="ECO:0000256" key="2">
    <source>
        <dbReference type="ARBA" id="ARBA00022692"/>
    </source>
</evidence>